<dbReference type="AlphaFoldDB" id="B9SZW5"/>
<dbReference type="STRING" id="3988.B9SZW5"/>
<evidence type="ECO:0000313" key="3">
    <source>
        <dbReference type="Proteomes" id="UP000008311"/>
    </source>
</evidence>
<accession>B9SZW5</accession>
<proteinExistence type="predicted"/>
<dbReference type="FunFam" id="2.30.130.30:FF:000002">
    <property type="entry name" value="Activating signal cointegrator 1"/>
    <property type="match status" value="1"/>
</dbReference>
<dbReference type="CDD" id="cd06554">
    <property type="entry name" value="ASCH_ASC-1_like"/>
    <property type="match status" value="1"/>
</dbReference>
<dbReference type="InterPro" id="IPR007374">
    <property type="entry name" value="ASCH_domain"/>
</dbReference>
<dbReference type="Proteomes" id="UP000008311">
    <property type="component" value="Unassembled WGS sequence"/>
</dbReference>
<reference evidence="3" key="1">
    <citation type="journal article" date="2010" name="Nat. Biotechnol.">
        <title>Draft genome sequence of the oilseed species Ricinus communis.</title>
        <authorList>
            <person name="Chan A.P."/>
            <person name="Crabtree J."/>
            <person name="Zhao Q."/>
            <person name="Lorenzi H."/>
            <person name="Orvis J."/>
            <person name="Puiu D."/>
            <person name="Melake-Berhan A."/>
            <person name="Jones K.M."/>
            <person name="Redman J."/>
            <person name="Chen G."/>
            <person name="Cahoon E.B."/>
            <person name="Gedil M."/>
            <person name="Stanke M."/>
            <person name="Haas B.J."/>
            <person name="Wortman J.R."/>
            <person name="Fraser-Liggett C.M."/>
            <person name="Ravel J."/>
            <person name="Rabinowicz P.D."/>
        </authorList>
    </citation>
    <scope>NUCLEOTIDE SEQUENCE [LARGE SCALE GENOMIC DNA]</scope>
    <source>
        <strain evidence="3">cv. Hale</strain>
    </source>
</reference>
<evidence type="ECO:0000313" key="2">
    <source>
        <dbReference type="EMBL" id="EEF30853.1"/>
    </source>
</evidence>
<keyword evidence="3" id="KW-1185">Reference proteome</keyword>
<dbReference type="InParanoid" id="B9SZW5"/>
<dbReference type="PANTHER" id="PTHR12963">
    <property type="entry name" value="THYROID RECEPTOR INTERACTING PROTEIN RELATED"/>
    <property type="match status" value="1"/>
</dbReference>
<sequence length="213" mass="24008">MGSKNTKHCTNSCLTLHQPWASLLVHGIKRVEGRSWPAPIRGRLWIHAAGKVPDPTTIKAMEDFYREIYAVDGIVDLKFPEYYPVSRLVGCVEVVGCIKRRAAPVLHNLDPLLQVKLEGKTDFCWLCEEPNKLIVPLEMRGHQRIFNLDNQLYEAAVRVLCPVDASLPIKFPLPDPQDLFSLKPGSLGSCCTVLKEEELRILSNPRRSCACFC</sequence>
<organism evidence="2 3">
    <name type="scientific">Ricinus communis</name>
    <name type="common">Castor bean</name>
    <dbReference type="NCBI Taxonomy" id="3988"/>
    <lineage>
        <taxon>Eukaryota</taxon>
        <taxon>Viridiplantae</taxon>
        <taxon>Streptophyta</taxon>
        <taxon>Embryophyta</taxon>
        <taxon>Tracheophyta</taxon>
        <taxon>Spermatophyta</taxon>
        <taxon>Magnoliopsida</taxon>
        <taxon>eudicotyledons</taxon>
        <taxon>Gunneridae</taxon>
        <taxon>Pentapetalae</taxon>
        <taxon>rosids</taxon>
        <taxon>fabids</taxon>
        <taxon>Malpighiales</taxon>
        <taxon>Euphorbiaceae</taxon>
        <taxon>Acalyphoideae</taxon>
        <taxon>Acalypheae</taxon>
        <taxon>Ricinus</taxon>
    </lineage>
</organism>
<gene>
    <name evidence="2" type="ORF">RCOM_1006990</name>
</gene>
<name>B9SZW5_RICCO</name>
<dbReference type="InterPro" id="IPR015947">
    <property type="entry name" value="PUA-like_sf"/>
</dbReference>
<feature type="domain" description="ASCH" evidence="1">
    <location>
        <begin position="14"/>
        <end position="101"/>
    </location>
</feature>
<dbReference type="InterPro" id="IPR039128">
    <property type="entry name" value="TRIP4-like"/>
</dbReference>
<dbReference type="Pfam" id="PF04266">
    <property type="entry name" value="ASCH"/>
    <property type="match status" value="1"/>
</dbReference>
<dbReference type="EMBL" id="EQ974288">
    <property type="protein sequence ID" value="EEF30853.1"/>
    <property type="molecule type" value="Genomic_DNA"/>
</dbReference>
<evidence type="ECO:0000259" key="1">
    <source>
        <dbReference type="Pfam" id="PF04266"/>
    </source>
</evidence>
<dbReference type="Gene3D" id="2.30.130.30">
    <property type="entry name" value="Hypothetical protein"/>
    <property type="match status" value="1"/>
</dbReference>
<dbReference type="eggNOG" id="KOG2845">
    <property type="taxonomic scope" value="Eukaryota"/>
</dbReference>
<dbReference type="SUPFAM" id="SSF88697">
    <property type="entry name" value="PUA domain-like"/>
    <property type="match status" value="1"/>
</dbReference>
<dbReference type="PANTHER" id="PTHR12963:SF0">
    <property type="entry name" value="EXPRESSED PROTEIN"/>
    <property type="match status" value="1"/>
</dbReference>
<protein>
    <recommendedName>
        <fullName evidence="1">ASCH domain-containing protein</fullName>
    </recommendedName>
</protein>